<feature type="compositionally biased region" description="Basic and acidic residues" evidence="4">
    <location>
        <begin position="17"/>
        <end position="26"/>
    </location>
</feature>
<accession>A0A8H8UAE5</accession>
<evidence type="ECO:0000256" key="4">
    <source>
        <dbReference type="SAM" id="MobiDB-lite"/>
    </source>
</evidence>
<organism evidence="6 7">
    <name type="scientific">Lachnellula subtilissima</name>
    <dbReference type="NCBI Taxonomy" id="602034"/>
    <lineage>
        <taxon>Eukaryota</taxon>
        <taxon>Fungi</taxon>
        <taxon>Dikarya</taxon>
        <taxon>Ascomycota</taxon>
        <taxon>Pezizomycotina</taxon>
        <taxon>Leotiomycetes</taxon>
        <taxon>Helotiales</taxon>
        <taxon>Lachnaceae</taxon>
        <taxon>Lachnellula</taxon>
    </lineage>
</organism>
<dbReference type="SMART" id="SM00025">
    <property type="entry name" value="Pumilio"/>
    <property type="match status" value="4"/>
</dbReference>
<dbReference type="Proteomes" id="UP000462212">
    <property type="component" value="Unassembled WGS sequence"/>
</dbReference>
<dbReference type="Gene3D" id="1.25.10.10">
    <property type="entry name" value="Leucine-rich Repeat Variant"/>
    <property type="match status" value="1"/>
</dbReference>
<dbReference type="Pfam" id="PF08144">
    <property type="entry name" value="CPL"/>
    <property type="match status" value="1"/>
</dbReference>
<evidence type="ECO:0000256" key="1">
    <source>
        <dbReference type="ARBA" id="ARBA00022737"/>
    </source>
</evidence>
<dbReference type="InterPro" id="IPR011989">
    <property type="entry name" value="ARM-like"/>
</dbReference>
<keyword evidence="1" id="KW-0677">Repeat</keyword>
<evidence type="ECO:0000259" key="5">
    <source>
        <dbReference type="PROSITE" id="PS50303"/>
    </source>
</evidence>
<reference evidence="6 7" key="1">
    <citation type="submission" date="2018-05" db="EMBL/GenBank/DDBJ databases">
        <title>Genome sequencing and assembly of the regulated plant pathogen Lachnellula willkommii and related sister species for the development of diagnostic species identification markers.</title>
        <authorList>
            <person name="Giroux E."/>
            <person name="Bilodeau G."/>
        </authorList>
    </citation>
    <scope>NUCLEOTIDE SEQUENCE [LARGE SCALE GENOMIC DNA]</scope>
    <source>
        <strain evidence="6 7">CBS 197.66</strain>
    </source>
</reference>
<dbReference type="GO" id="GO:0005730">
    <property type="term" value="C:nucleolus"/>
    <property type="evidence" value="ECO:0007669"/>
    <property type="project" value="TreeGrafter"/>
</dbReference>
<dbReference type="PANTHER" id="PTHR13389:SF0">
    <property type="entry name" value="PUMILIO HOMOLOG 3"/>
    <property type="match status" value="1"/>
</dbReference>
<feature type="compositionally biased region" description="Low complexity" evidence="4">
    <location>
        <begin position="1"/>
        <end position="13"/>
    </location>
</feature>
<dbReference type="SUPFAM" id="SSF48371">
    <property type="entry name" value="ARM repeat"/>
    <property type="match status" value="1"/>
</dbReference>
<gene>
    <name evidence="6" type="primary">puf6</name>
    <name evidence="6" type="ORF">LSUB1_G002712</name>
</gene>
<dbReference type="GO" id="GO:0006417">
    <property type="term" value="P:regulation of translation"/>
    <property type="evidence" value="ECO:0007669"/>
    <property type="project" value="TreeGrafter"/>
</dbReference>
<dbReference type="PROSITE" id="PS50303">
    <property type="entry name" value="PUM_HD"/>
    <property type="match status" value="1"/>
</dbReference>
<dbReference type="InterPro" id="IPR001313">
    <property type="entry name" value="Pumilio_RNA-bd_rpt"/>
</dbReference>
<protein>
    <submittedName>
        <fullName evidence="6">Pumilio homology domain family member</fullName>
    </submittedName>
</protein>
<comment type="caution">
    <text evidence="6">The sequence shown here is derived from an EMBL/GenBank/DDBJ whole genome shotgun (WGS) entry which is preliminary data.</text>
</comment>
<feature type="compositionally biased region" description="Basic residues" evidence="4">
    <location>
        <begin position="49"/>
        <end position="58"/>
    </location>
</feature>
<dbReference type="InterPro" id="IPR012959">
    <property type="entry name" value="CPL_dom"/>
</dbReference>
<dbReference type="InterPro" id="IPR016024">
    <property type="entry name" value="ARM-type_fold"/>
</dbReference>
<evidence type="ECO:0000313" key="6">
    <source>
        <dbReference type="EMBL" id="TVY37452.1"/>
    </source>
</evidence>
<name>A0A8H8UAE5_9HELO</name>
<dbReference type="OrthoDB" id="497380at2759"/>
<evidence type="ECO:0000256" key="3">
    <source>
        <dbReference type="ARBA" id="ARBA00024893"/>
    </source>
</evidence>
<dbReference type="InterPro" id="IPR033133">
    <property type="entry name" value="PUM-HD"/>
</dbReference>
<feature type="domain" description="PUM-HD" evidence="5">
    <location>
        <begin position="112"/>
        <end position="480"/>
    </location>
</feature>
<keyword evidence="7" id="KW-1185">Reference proteome</keyword>
<feature type="compositionally biased region" description="Acidic residues" evidence="4">
    <location>
        <begin position="88"/>
        <end position="100"/>
    </location>
</feature>
<dbReference type="PANTHER" id="PTHR13389">
    <property type="entry name" value="PUMILIO HOMOLOG 3"/>
    <property type="match status" value="1"/>
</dbReference>
<evidence type="ECO:0000313" key="7">
    <source>
        <dbReference type="Proteomes" id="UP000462212"/>
    </source>
</evidence>
<keyword evidence="2" id="KW-0694">RNA-binding</keyword>
<comment type="function">
    <text evidence="3">RNA-binding nucleolar protein required for pre-rRNA processing. Involved in production of 18S rRNA and assembly of small ribosomal subunit.</text>
</comment>
<evidence type="ECO:0000256" key="2">
    <source>
        <dbReference type="ARBA" id="ARBA00022884"/>
    </source>
</evidence>
<dbReference type="GO" id="GO:0003729">
    <property type="term" value="F:mRNA binding"/>
    <property type="evidence" value="ECO:0007669"/>
    <property type="project" value="TreeGrafter"/>
</dbReference>
<dbReference type="InterPro" id="IPR040059">
    <property type="entry name" value="PUM3"/>
</dbReference>
<proteinExistence type="predicted"/>
<feature type="region of interest" description="Disordered" evidence="4">
    <location>
        <begin position="1"/>
        <end position="109"/>
    </location>
</feature>
<sequence length="721" mass="79315">MPSATATKPATAGTKRKSAEKDGYVKEKKKAKTGSDVKPASKSKDKTKPKPVLKKVQKVKQMSNSEFDDSDADGGVALDVKNLKVDDSTSDVEGNDSDSEDLPKVADGLHPERAKAVVINSQSSKEAHAKQKQLVKERKAAKPLADDLVRTKKLWERLRRKSHVPKEERVKLVTELFDIITGRIKDYVLKHDSVRVVQTAIKYANPEQKRMIARELAGTYRQLAESKYAKFLIGKLLIQGDDEIRDLIVPEFFGHVRRLIKHPEASWILDDVYRGVATKQQKAIILREWYGAEFSLFQKDASEKVTGELSEILAADSGKRAPIMRSLLELINHLIQKKLTGFTLLHDAMLQYFLNAKSGTEEITDFIELLKGDEEGDLMKNLAFTKSGSRVVSLALAYGTAKDRKQILKTYKDTLQMMAGDPNGHIIILTAYEVIDDTVLTAKSIFPELLSKDADKQVENIVFSANDLTPAPLFSISSKADPRHSSPPAFPLTSQYSQKLTLRGELAKALSPYLLKAIEAAAADLVATSFGCQFVTEVLFGAEGDKTAALNAIAQTAGGDPTWVQPEVLEEGAETENTQPPSHLANSAFGGKMLKSLIAGGRFDYSTKTVVPVEPALDFADILYPNVKEYIIEWATGSSSFVPLALVESSSFSKKEEVLSLLKKSKKKLSKAATEETLEQKSKREAAAELEAKNAGKAKKTKVVKERELGNKGAALLLEML</sequence>
<dbReference type="AlphaFoldDB" id="A0A8H8UAE5"/>
<dbReference type="EMBL" id="QGMJ01000348">
    <property type="protein sequence ID" value="TVY37452.1"/>
    <property type="molecule type" value="Genomic_DNA"/>
</dbReference>